<dbReference type="SUPFAM" id="SSF53448">
    <property type="entry name" value="Nucleotide-diphospho-sugar transferases"/>
    <property type="match status" value="1"/>
</dbReference>
<name>A0A1A8Y1T1_9RHOO</name>
<comment type="catalytic activity">
    <reaction evidence="8">
        <text>Mo-molybdopterin + GTP + H(+) = Mo-molybdopterin guanine dinucleotide + diphosphate</text>
        <dbReference type="Rhea" id="RHEA:34243"/>
        <dbReference type="ChEBI" id="CHEBI:15378"/>
        <dbReference type="ChEBI" id="CHEBI:33019"/>
        <dbReference type="ChEBI" id="CHEBI:37565"/>
        <dbReference type="ChEBI" id="CHEBI:71302"/>
        <dbReference type="ChEBI" id="CHEBI:71310"/>
        <dbReference type="EC" id="2.7.7.77"/>
    </reaction>
</comment>
<keyword evidence="1 8" id="KW-0963">Cytoplasm</keyword>
<evidence type="ECO:0000256" key="1">
    <source>
        <dbReference type="ARBA" id="ARBA00022490"/>
    </source>
</evidence>
<comment type="similarity">
    <text evidence="8">Belongs to the MobA family.</text>
</comment>
<feature type="binding site" evidence="8">
    <location>
        <position position="65"/>
    </location>
    <ligand>
        <name>GTP</name>
        <dbReference type="ChEBI" id="CHEBI:37565"/>
    </ligand>
</feature>
<dbReference type="PANTHER" id="PTHR19136">
    <property type="entry name" value="MOLYBDENUM COFACTOR GUANYLYLTRANSFERASE"/>
    <property type="match status" value="1"/>
</dbReference>
<dbReference type="GO" id="GO:0061603">
    <property type="term" value="F:molybdenum cofactor guanylyltransferase activity"/>
    <property type="evidence" value="ECO:0007669"/>
    <property type="project" value="UniProtKB-EC"/>
</dbReference>
<comment type="subunit">
    <text evidence="8">Monomer.</text>
</comment>
<feature type="binding site" evidence="8">
    <location>
        <position position="22"/>
    </location>
    <ligand>
        <name>GTP</name>
        <dbReference type="ChEBI" id="CHEBI:37565"/>
    </ligand>
</feature>
<feature type="binding site" evidence="8">
    <location>
        <position position="97"/>
    </location>
    <ligand>
        <name>Mg(2+)</name>
        <dbReference type="ChEBI" id="CHEBI:18420"/>
    </ligand>
</feature>
<keyword evidence="6 8" id="KW-0342">GTP-binding</keyword>
<keyword evidence="11" id="KW-1185">Reference proteome</keyword>
<gene>
    <name evidence="8 10" type="primary">mobA</name>
    <name evidence="10" type="ORF">PROAA_860038</name>
</gene>
<keyword evidence="2 8" id="KW-0808">Transferase</keyword>
<reference evidence="10 11" key="1">
    <citation type="submission" date="2016-06" db="EMBL/GenBank/DDBJ databases">
        <authorList>
            <person name="Kjaerup R.B."/>
            <person name="Dalgaard T.S."/>
            <person name="Juul-Madsen H.R."/>
        </authorList>
    </citation>
    <scope>NUCLEOTIDE SEQUENCE [LARGE SCALE GENOMIC DNA]</scope>
    <source>
        <strain evidence="10">2</strain>
    </source>
</reference>
<dbReference type="GO" id="GO:0046872">
    <property type="term" value="F:metal ion binding"/>
    <property type="evidence" value="ECO:0007669"/>
    <property type="project" value="UniProtKB-KW"/>
</dbReference>
<dbReference type="Gene3D" id="3.90.550.10">
    <property type="entry name" value="Spore Coat Polysaccharide Biosynthesis Protein SpsA, Chain A"/>
    <property type="match status" value="1"/>
</dbReference>
<comment type="subcellular location">
    <subcellularLocation>
        <location evidence="8">Cytoplasm</location>
    </subcellularLocation>
</comment>
<dbReference type="RefSeq" id="WP_186412621.1">
    <property type="nucleotide sequence ID" value="NZ_FLQY01000391.1"/>
</dbReference>
<dbReference type="AlphaFoldDB" id="A0A1A8Y1T1"/>
<keyword evidence="5 8" id="KW-0460">Magnesium</keyword>
<evidence type="ECO:0000313" key="10">
    <source>
        <dbReference type="EMBL" id="SBT11080.1"/>
    </source>
</evidence>
<keyword evidence="3 8" id="KW-0479">Metal-binding</keyword>
<dbReference type="GO" id="GO:0005525">
    <property type="term" value="F:GTP binding"/>
    <property type="evidence" value="ECO:0007669"/>
    <property type="project" value="UniProtKB-UniRule"/>
</dbReference>
<dbReference type="Pfam" id="PF12804">
    <property type="entry name" value="NTP_transf_3"/>
    <property type="match status" value="1"/>
</dbReference>
<keyword evidence="7 8" id="KW-0501">Molybdenum cofactor biosynthesis</keyword>
<comment type="function">
    <text evidence="8">Transfers a GMP moiety from GTP to Mo-molybdopterin (Mo-MPT) cofactor (Moco or molybdenum cofactor) to form Mo-molybdopterin guanine dinucleotide (Mo-MGD) cofactor.</text>
</comment>
<keyword evidence="10" id="KW-0548">Nucleotidyltransferase</keyword>
<dbReference type="InterPro" id="IPR025877">
    <property type="entry name" value="MobA-like_NTP_Trfase"/>
</dbReference>
<keyword evidence="4 8" id="KW-0547">Nucleotide-binding</keyword>
<dbReference type="EC" id="2.7.7.77" evidence="8"/>
<dbReference type="PANTHER" id="PTHR19136:SF81">
    <property type="entry name" value="MOLYBDENUM COFACTOR GUANYLYLTRANSFERASE"/>
    <property type="match status" value="1"/>
</dbReference>
<dbReference type="GO" id="GO:0005737">
    <property type="term" value="C:cytoplasm"/>
    <property type="evidence" value="ECO:0007669"/>
    <property type="project" value="UniProtKB-SubCell"/>
</dbReference>
<comment type="domain">
    <text evidence="8">The N-terminal domain determines nucleotide recognition and specific binding, while the C-terminal domain determines the specific binding to the target protein.</text>
</comment>
<feature type="binding site" evidence="8">
    <location>
        <position position="97"/>
    </location>
    <ligand>
        <name>GTP</name>
        <dbReference type="ChEBI" id="CHEBI:37565"/>
    </ligand>
</feature>
<sequence length="200" mass="21718">MIEDCLAIVMAGGQSRRMGHDKAALLIGEQTLLQRVAGTMQQVFPQVLVSVREPRSKIRLPQVCDAYPDAGPLAGLCAGLVHATQVDTPWVFAVATDMPFVKPALIEYLAQRRSGYQAVVPVAQGHPQPLAAFYSASCLAPIQAILQGNGKRSLRAALEQLKVCYVDESELLGSDDDLRSFMDIDTPQDLTAAMKYEEFG</sequence>
<dbReference type="InterPro" id="IPR029044">
    <property type="entry name" value="Nucleotide-diphossugar_trans"/>
</dbReference>
<evidence type="ECO:0000313" key="11">
    <source>
        <dbReference type="Proteomes" id="UP000199600"/>
    </source>
</evidence>
<dbReference type="HAMAP" id="MF_00316">
    <property type="entry name" value="MobA"/>
    <property type="match status" value="1"/>
</dbReference>
<evidence type="ECO:0000256" key="8">
    <source>
        <dbReference type="HAMAP-Rule" id="MF_00316"/>
    </source>
</evidence>
<evidence type="ECO:0000256" key="3">
    <source>
        <dbReference type="ARBA" id="ARBA00022723"/>
    </source>
</evidence>
<protein>
    <recommendedName>
        <fullName evidence="8">Molybdenum cofactor guanylyltransferase</fullName>
        <shortName evidence="8">MoCo guanylyltransferase</shortName>
        <ecNumber evidence="8">2.7.7.77</ecNumber>
    </recommendedName>
    <alternativeName>
        <fullName evidence="8">GTP:molybdopterin guanylyltransferase</fullName>
    </alternativeName>
    <alternativeName>
        <fullName evidence="8">Mo-MPT guanylyltransferase</fullName>
    </alternativeName>
    <alternativeName>
        <fullName evidence="8">Molybdopterin guanylyltransferase</fullName>
    </alternativeName>
    <alternativeName>
        <fullName evidence="8">Molybdopterin-guanine dinucleotide synthase</fullName>
        <shortName evidence="8">MGD synthase</shortName>
    </alternativeName>
</protein>
<comment type="caution">
    <text evidence="8">Lacks conserved residue(s) required for the propagation of feature annotation.</text>
</comment>
<accession>A0A1A8Y1T1</accession>
<comment type="cofactor">
    <cofactor evidence="8">
        <name>Mg(2+)</name>
        <dbReference type="ChEBI" id="CHEBI:18420"/>
    </cofactor>
</comment>
<feature type="domain" description="MobA-like NTP transferase" evidence="9">
    <location>
        <begin position="7"/>
        <end position="159"/>
    </location>
</feature>
<evidence type="ECO:0000256" key="5">
    <source>
        <dbReference type="ARBA" id="ARBA00022842"/>
    </source>
</evidence>
<dbReference type="Proteomes" id="UP000199600">
    <property type="component" value="Unassembled WGS sequence"/>
</dbReference>
<evidence type="ECO:0000256" key="7">
    <source>
        <dbReference type="ARBA" id="ARBA00023150"/>
    </source>
</evidence>
<evidence type="ECO:0000256" key="4">
    <source>
        <dbReference type="ARBA" id="ARBA00022741"/>
    </source>
</evidence>
<evidence type="ECO:0000256" key="2">
    <source>
        <dbReference type="ARBA" id="ARBA00022679"/>
    </source>
</evidence>
<dbReference type="InterPro" id="IPR013482">
    <property type="entry name" value="Molybde_CF_guanTrfase"/>
</dbReference>
<organism evidence="10 11">
    <name type="scientific">Candidatus Propionivibrio aalborgensis</name>
    <dbReference type="NCBI Taxonomy" id="1860101"/>
    <lineage>
        <taxon>Bacteria</taxon>
        <taxon>Pseudomonadati</taxon>
        <taxon>Pseudomonadota</taxon>
        <taxon>Betaproteobacteria</taxon>
        <taxon>Rhodocyclales</taxon>
        <taxon>Rhodocyclaceae</taxon>
        <taxon>Propionivibrio</taxon>
    </lineage>
</organism>
<evidence type="ECO:0000259" key="9">
    <source>
        <dbReference type="Pfam" id="PF12804"/>
    </source>
</evidence>
<evidence type="ECO:0000256" key="6">
    <source>
        <dbReference type="ARBA" id="ARBA00023134"/>
    </source>
</evidence>
<dbReference type="CDD" id="cd02503">
    <property type="entry name" value="MobA"/>
    <property type="match status" value="1"/>
</dbReference>
<dbReference type="EMBL" id="FLQY01000391">
    <property type="protein sequence ID" value="SBT11080.1"/>
    <property type="molecule type" value="Genomic_DNA"/>
</dbReference>
<proteinExistence type="inferred from homology"/>
<dbReference type="GO" id="GO:0006777">
    <property type="term" value="P:Mo-molybdopterin cofactor biosynthetic process"/>
    <property type="evidence" value="ECO:0007669"/>
    <property type="project" value="UniProtKB-KW"/>
</dbReference>